<name>A0ABN7JPS1_9HYPH</name>
<reference evidence="1 2" key="1">
    <citation type="submission" date="2020-11" db="EMBL/GenBank/DDBJ databases">
        <authorList>
            <person name="Lassalle F."/>
        </authorList>
    </citation>
    <scope>NUCLEOTIDE SEQUENCE [LARGE SCALE GENOMIC DNA]</scope>
    <source>
        <strain evidence="1 2">JC140</strain>
    </source>
</reference>
<evidence type="ECO:0000313" key="1">
    <source>
        <dbReference type="EMBL" id="CAD7041424.1"/>
    </source>
</evidence>
<accession>A0ABN7JPS1</accession>
<comment type="caution">
    <text evidence="1">The sequence shown here is derived from an EMBL/GenBank/DDBJ whole genome shotgun (WGS) entry which is preliminary data.</text>
</comment>
<sequence length="399" mass="42379">MPIETLNPDVWKLVGHLDGTWTANGGENYGWGSVPTESQTLTAAAILPVYKLQQGDQSQLKDYYLVAGDTYHGIQGSPSNPSANWVSVGFYANYMNLEIRCTTPGARVLTFGPNSTVEQATISFSIGGELSGEGGMEGGKAGGSLSASVGVSFTASEVSFAARPATSSISWRASLPGVGWLGPAVPPNPARPSYAGYLWNPAVIFELPQGQTPALEGTFLVDFEYNWTRGIRKRAFNKPIALSYQPEKHAMDVEAKLPTILERLTELGATPGTPGRTDNFLAALRSSGAIKGFDDSNVKLLVIAPTNQAIEGYFSANPTVAAAAVSPANARWLEDFLGERIRPLGGGTLSSDTLARLRKATSSQGESFDCADGTLHLTDEYEVDANLLSAADELLHSSR</sequence>
<dbReference type="RefSeq" id="WP_142592953.1">
    <property type="nucleotide sequence ID" value="NZ_CABFWF030000012.1"/>
</dbReference>
<dbReference type="EMBL" id="CABFWF030000012">
    <property type="protein sequence ID" value="CAD7041424.1"/>
    <property type="molecule type" value="Genomic_DNA"/>
</dbReference>
<dbReference type="Proteomes" id="UP000606921">
    <property type="component" value="Unassembled WGS sequence"/>
</dbReference>
<proteinExistence type="predicted"/>
<gene>
    <name evidence="1" type="ORF">REJC140_01006</name>
</gene>
<organism evidence="1 2">
    <name type="scientific">Pseudorhizobium endolithicum</name>
    <dbReference type="NCBI Taxonomy" id="1191678"/>
    <lineage>
        <taxon>Bacteria</taxon>
        <taxon>Pseudomonadati</taxon>
        <taxon>Pseudomonadota</taxon>
        <taxon>Alphaproteobacteria</taxon>
        <taxon>Hyphomicrobiales</taxon>
        <taxon>Rhizobiaceae</taxon>
        <taxon>Rhizobium/Agrobacterium group</taxon>
        <taxon>Pseudorhizobium</taxon>
    </lineage>
</organism>
<keyword evidence="2" id="KW-1185">Reference proteome</keyword>
<evidence type="ECO:0000313" key="2">
    <source>
        <dbReference type="Proteomes" id="UP000606921"/>
    </source>
</evidence>
<protein>
    <submittedName>
        <fullName evidence="1">Uncharacterized protein</fullName>
    </submittedName>
</protein>